<dbReference type="KEGG" id="nva:G3M78_01885"/>
<keyword evidence="2" id="KW-0645">Protease</keyword>
<dbReference type="Gene3D" id="2.40.70.10">
    <property type="entry name" value="Acid Proteases"/>
    <property type="match status" value="1"/>
</dbReference>
<reference evidence="3" key="1">
    <citation type="submission" date="2020-02" db="EMBL/GenBank/DDBJ databases">
        <title>Genomic and physiological characterization of two novel Nitrospinaceae genera.</title>
        <authorList>
            <person name="Mueller A.J."/>
            <person name="Jung M.-Y."/>
            <person name="Strachan C.R."/>
            <person name="Herbold C.W."/>
            <person name="Kirkegaard R.H."/>
            <person name="Daims H."/>
        </authorList>
    </citation>
    <scope>NUCLEOTIDE SEQUENCE [LARGE SCALE GENOMIC DNA]</scope>
</reference>
<evidence type="ECO:0000259" key="1">
    <source>
        <dbReference type="Pfam" id="PF05618"/>
    </source>
</evidence>
<feature type="domain" description="Retropepsin-like aspartic endopeptidase" evidence="1">
    <location>
        <begin position="16"/>
        <end position="148"/>
    </location>
</feature>
<sequence>MIKKKHKKRKEHSNRIGWREWVAFPDLNVDSIKAKIDTGARTSSLHAYDIQIDEGSNLVNFKIHPVQRSAKGEIRATAKLIDERSIKSSNGGLSIRPIIMTRIKIGNKLFPIELSLINRDLMGFRLLLGRSALKNHYLVDSGASFLIPQNNMKGSKP</sequence>
<dbReference type="InterPro" id="IPR021109">
    <property type="entry name" value="Peptidase_aspartic_dom_sf"/>
</dbReference>
<dbReference type="GO" id="GO:0006508">
    <property type="term" value="P:proteolysis"/>
    <property type="evidence" value="ECO:0007669"/>
    <property type="project" value="UniProtKB-KW"/>
</dbReference>
<proteinExistence type="predicted"/>
<dbReference type="PANTHER" id="PTHR38037:SF1">
    <property type="entry name" value="ATP-DEPENDENT ZINC PROTEASE DOMAIN-CONTAINING PROTEIN-RELATED"/>
    <property type="match status" value="1"/>
</dbReference>
<dbReference type="EMBL" id="CP048620">
    <property type="protein sequence ID" value="QPJ64215.1"/>
    <property type="molecule type" value="Genomic_DNA"/>
</dbReference>
<protein>
    <submittedName>
        <fullName evidence="2">ATP-dependent zinc protease</fullName>
    </submittedName>
</protein>
<accession>A0A7T0G2D4</accession>
<dbReference type="PANTHER" id="PTHR38037">
    <property type="entry name" value="ZN_PROTEASE DOMAIN-CONTAINING PROTEIN"/>
    <property type="match status" value="1"/>
</dbReference>
<name>A0A7T0G2D4_9BACT</name>
<evidence type="ECO:0000313" key="2">
    <source>
        <dbReference type="EMBL" id="QPJ64215.1"/>
    </source>
</evidence>
<dbReference type="Pfam" id="PF05618">
    <property type="entry name" value="Zn_protease"/>
    <property type="match status" value="1"/>
</dbReference>
<evidence type="ECO:0000313" key="3">
    <source>
        <dbReference type="Proteomes" id="UP000594464"/>
    </source>
</evidence>
<gene>
    <name evidence="2" type="ORF">G3M78_01885</name>
</gene>
<dbReference type="InterPro" id="IPR008503">
    <property type="entry name" value="Asp_endopeptidase"/>
</dbReference>
<dbReference type="SUPFAM" id="SSF50630">
    <property type="entry name" value="Acid proteases"/>
    <property type="match status" value="1"/>
</dbReference>
<dbReference type="Proteomes" id="UP000594464">
    <property type="component" value="Chromosome"/>
</dbReference>
<dbReference type="AlphaFoldDB" id="A0A7T0G2D4"/>
<dbReference type="GO" id="GO:0008233">
    <property type="term" value="F:peptidase activity"/>
    <property type="evidence" value="ECO:0007669"/>
    <property type="project" value="UniProtKB-KW"/>
</dbReference>
<organism evidence="2 3">
    <name type="scientific">Candidatus Nitrohelix vancouverensis</name>
    <dbReference type="NCBI Taxonomy" id="2705534"/>
    <lineage>
        <taxon>Bacteria</taxon>
        <taxon>Pseudomonadati</taxon>
        <taxon>Nitrospinota/Tectimicrobiota group</taxon>
        <taxon>Nitrospinota</taxon>
        <taxon>Nitrospinia</taxon>
        <taxon>Nitrospinales</taxon>
        <taxon>Nitrospinaceae</taxon>
        <taxon>Candidatus Nitrohelix</taxon>
    </lineage>
</organism>
<keyword evidence="2" id="KW-0378">Hydrolase</keyword>